<name>A0AA38VF22_9PEZI</name>
<proteinExistence type="predicted"/>
<keyword evidence="3" id="KW-1185">Reference proteome</keyword>
<comment type="caution">
    <text evidence="2">The sequence shown here is derived from an EMBL/GenBank/DDBJ whole genome shotgun (WGS) entry which is preliminary data.</text>
</comment>
<sequence>MVNKSPEFFYHFTYFQTRVRVAFPHHPYAQGMNMSHPVFFRSALLVHASHEGAVRDSREAARATTLYHKGEVIQVLRHEVKAKAATEIPEWVLHVISGLMFPTLWDGQMREAEAHLHGLLLILDAMESLHGPCLTIHVFRRKIFMAITLLLGFMMPAREDEARDKTTFHRLPRPNTEIYGQPRPVWTDVPYLFCHIVLEHQAGTIFSSLTGSGGRSEQRQDGELLKWLLSALSSPEGTRDGFYDKEGGGRRLPLSAGAAEELWVWTTVLGAYALTFGSTRDWEADAEDASTEKEGQDVATGKGGSPAVEKPSRGDWLDEWIRTWRFSGKPLEDWAWQEILDKIVWLRTDEGIAHIRQLCEEVAGG</sequence>
<reference evidence="2" key="1">
    <citation type="submission" date="2022-07" db="EMBL/GenBank/DDBJ databases">
        <title>Fungi with potential for degradation of polypropylene.</title>
        <authorList>
            <person name="Gostincar C."/>
        </authorList>
    </citation>
    <scope>NUCLEOTIDE SEQUENCE</scope>
    <source>
        <strain evidence="2">EXF-13308</strain>
    </source>
</reference>
<dbReference type="AlphaFoldDB" id="A0AA38VF22"/>
<evidence type="ECO:0000256" key="1">
    <source>
        <dbReference type="SAM" id="MobiDB-lite"/>
    </source>
</evidence>
<dbReference type="Proteomes" id="UP001174694">
    <property type="component" value="Unassembled WGS sequence"/>
</dbReference>
<organism evidence="2 3">
    <name type="scientific">Pleurostoma richardsiae</name>
    <dbReference type="NCBI Taxonomy" id="41990"/>
    <lineage>
        <taxon>Eukaryota</taxon>
        <taxon>Fungi</taxon>
        <taxon>Dikarya</taxon>
        <taxon>Ascomycota</taxon>
        <taxon>Pezizomycotina</taxon>
        <taxon>Sordariomycetes</taxon>
        <taxon>Sordariomycetidae</taxon>
        <taxon>Calosphaeriales</taxon>
        <taxon>Pleurostomataceae</taxon>
        <taxon>Pleurostoma</taxon>
    </lineage>
</organism>
<dbReference type="EMBL" id="JANBVO010000014">
    <property type="protein sequence ID" value="KAJ9145485.1"/>
    <property type="molecule type" value="Genomic_DNA"/>
</dbReference>
<accession>A0AA38VF22</accession>
<protein>
    <submittedName>
        <fullName evidence="2">Uncharacterized protein</fullName>
    </submittedName>
</protein>
<evidence type="ECO:0000313" key="2">
    <source>
        <dbReference type="EMBL" id="KAJ9145485.1"/>
    </source>
</evidence>
<evidence type="ECO:0000313" key="3">
    <source>
        <dbReference type="Proteomes" id="UP001174694"/>
    </source>
</evidence>
<feature type="region of interest" description="Disordered" evidence="1">
    <location>
        <begin position="285"/>
        <end position="311"/>
    </location>
</feature>
<gene>
    <name evidence="2" type="ORF">NKR23_g5400</name>
</gene>